<dbReference type="InterPro" id="IPR012902">
    <property type="entry name" value="N_methyl_site"/>
</dbReference>
<evidence type="ECO:0000313" key="5">
    <source>
        <dbReference type="EMBL" id="AWL05797.1"/>
    </source>
</evidence>
<dbReference type="GO" id="GO:0007155">
    <property type="term" value="P:cell adhesion"/>
    <property type="evidence" value="ECO:0007669"/>
    <property type="project" value="InterPro"/>
</dbReference>
<dbReference type="RefSeq" id="WP_109346126.1">
    <property type="nucleotide sequence ID" value="NZ_CP029343.1"/>
</dbReference>
<evidence type="ECO:0000256" key="3">
    <source>
        <dbReference type="RuleBase" id="RU000389"/>
    </source>
</evidence>
<dbReference type="Pfam" id="PF00114">
    <property type="entry name" value="Pilin"/>
    <property type="match status" value="1"/>
</dbReference>
<organism evidence="5 6">
    <name type="scientific">Massilia oculi</name>
    <dbReference type="NCBI Taxonomy" id="945844"/>
    <lineage>
        <taxon>Bacteria</taxon>
        <taxon>Pseudomonadati</taxon>
        <taxon>Pseudomonadota</taxon>
        <taxon>Betaproteobacteria</taxon>
        <taxon>Burkholderiales</taxon>
        <taxon>Oxalobacteraceae</taxon>
        <taxon>Telluria group</taxon>
        <taxon>Massilia</taxon>
    </lineage>
</organism>
<keyword evidence="4" id="KW-1133">Transmembrane helix</keyword>
<comment type="similarity">
    <text evidence="1 3">Belongs to the N-Me-Phe pilin family.</text>
</comment>
<evidence type="ECO:0000256" key="2">
    <source>
        <dbReference type="ARBA" id="ARBA00022481"/>
    </source>
</evidence>
<dbReference type="SUPFAM" id="SSF54523">
    <property type="entry name" value="Pili subunits"/>
    <property type="match status" value="1"/>
</dbReference>
<dbReference type="PANTHER" id="PTHR30093:SF34">
    <property type="entry name" value="PREPILIN PEPTIDASE-DEPENDENT PROTEIN D"/>
    <property type="match status" value="1"/>
</dbReference>
<reference evidence="5 6" key="1">
    <citation type="submission" date="2018-05" db="EMBL/GenBank/DDBJ databases">
        <title>Complete genome sequence of Massilia oculi sp. nov. CCUG 43427T (=DSM 26321T), the type strain of M. oculi, and comparison with genome sequences of other Massilia strains.</title>
        <authorList>
            <person name="Zhu B."/>
        </authorList>
    </citation>
    <scope>NUCLEOTIDE SEQUENCE [LARGE SCALE GENOMIC DNA]</scope>
    <source>
        <strain evidence="5 6">CCUG 43427</strain>
    </source>
</reference>
<dbReference type="PANTHER" id="PTHR30093">
    <property type="entry name" value="GENERAL SECRETION PATHWAY PROTEIN G"/>
    <property type="match status" value="1"/>
</dbReference>
<dbReference type="InterPro" id="IPR045584">
    <property type="entry name" value="Pilin-like"/>
</dbReference>
<protein>
    <submittedName>
        <fullName evidence="5">Prepilin-type cleavage/methylation domain-containing protein</fullName>
    </submittedName>
</protein>
<keyword evidence="3" id="KW-0281">Fimbrium</keyword>
<name>A0A2S2DKC8_9BURK</name>
<keyword evidence="6" id="KW-1185">Reference proteome</keyword>
<dbReference type="OrthoDB" id="8607132at2"/>
<dbReference type="GO" id="GO:0043107">
    <property type="term" value="P:type IV pilus-dependent motility"/>
    <property type="evidence" value="ECO:0007669"/>
    <property type="project" value="TreeGrafter"/>
</dbReference>
<proteinExistence type="inferred from homology"/>
<dbReference type="GO" id="GO:0044096">
    <property type="term" value="C:type IV pilus"/>
    <property type="evidence" value="ECO:0007669"/>
    <property type="project" value="TreeGrafter"/>
</dbReference>
<accession>A0A2S2DKC8</accession>
<gene>
    <name evidence="5" type="ORF">DIR46_16105</name>
</gene>
<dbReference type="NCBIfam" id="TIGR02532">
    <property type="entry name" value="IV_pilin_GFxxxE"/>
    <property type="match status" value="1"/>
</dbReference>
<dbReference type="Proteomes" id="UP000245820">
    <property type="component" value="Chromosome"/>
</dbReference>
<dbReference type="Pfam" id="PF07963">
    <property type="entry name" value="N_methyl"/>
    <property type="match status" value="1"/>
</dbReference>
<dbReference type="EMBL" id="CP029343">
    <property type="protein sequence ID" value="AWL05797.1"/>
    <property type="molecule type" value="Genomic_DNA"/>
</dbReference>
<evidence type="ECO:0000256" key="1">
    <source>
        <dbReference type="ARBA" id="ARBA00005233"/>
    </source>
</evidence>
<evidence type="ECO:0000313" key="6">
    <source>
        <dbReference type="Proteomes" id="UP000245820"/>
    </source>
</evidence>
<keyword evidence="4" id="KW-0472">Membrane</keyword>
<dbReference type="PROSITE" id="PS00409">
    <property type="entry name" value="PROKAR_NTER_METHYL"/>
    <property type="match status" value="1"/>
</dbReference>
<evidence type="ECO:0000256" key="4">
    <source>
        <dbReference type="SAM" id="Phobius"/>
    </source>
</evidence>
<dbReference type="KEGG" id="mtim:DIR46_16105"/>
<dbReference type="AlphaFoldDB" id="A0A2S2DKC8"/>
<keyword evidence="4" id="KW-0812">Transmembrane</keyword>
<dbReference type="InterPro" id="IPR001082">
    <property type="entry name" value="Pilin"/>
</dbReference>
<keyword evidence="2" id="KW-0488">Methylation</keyword>
<feature type="transmembrane region" description="Helical" evidence="4">
    <location>
        <begin position="12"/>
        <end position="35"/>
    </location>
</feature>
<dbReference type="Gene3D" id="3.30.700.10">
    <property type="entry name" value="Glycoprotein, Type 4 Pilin"/>
    <property type="match status" value="1"/>
</dbReference>
<sequence>MNFKQMPSKNAQGGFTLIELMIVVAIIGILAAVAIPQYSNYTIKSKIAAALGTVSSVKTSVGVCIQENGGVLTECDSGSNGIPAAADFTPTKEVAAVEVADGVVTVTLGTGIGANIDGGDIIMTPVANDAALVWTNTVGATLTNEVAVEAIQKNNPPAAEAD</sequence>